<feature type="domain" description="Multidrug resistance protein MdtA-like barrel-sandwich hybrid" evidence="6">
    <location>
        <begin position="67"/>
        <end position="208"/>
    </location>
</feature>
<comment type="caution">
    <text evidence="9">The sequence shown here is derived from an EMBL/GenBank/DDBJ whole genome shotgun (WGS) entry which is preliminary data.</text>
</comment>
<name>A0ABT7XKD3_9NEIS</name>
<evidence type="ECO:0000256" key="2">
    <source>
        <dbReference type="ARBA" id="ARBA00009477"/>
    </source>
</evidence>
<keyword evidence="4" id="KW-0732">Signal</keyword>
<protein>
    <submittedName>
        <fullName evidence="9">Efflux RND transporter periplasmic adaptor subunit</fullName>
    </submittedName>
</protein>
<dbReference type="RefSeq" id="WP_289828800.1">
    <property type="nucleotide sequence ID" value="NZ_JAUEDK010000006.1"/>
</dbReference>
<evidence type="ECO:0000259" key="5">
    <source>
        <dbReference type="Pfam" id="PF25876"/>
    </source>
</evidence>
<dbReference type="Pfam" id="PF25876">
    <property type="entry name" value="HH_MFP_RND"/>
    <property type="match status" value="1"/>
</dbReference>
<feature type="coiled-coil region" evidence="3">
    <location>
        <begin position="113"/>
        <end position="171"/>
    </location>
</feature>
<dbReference type="InterPro" id="IPR058624">
    <property type="entry name" value="MdtA-like_HH"/>
</dbReference>
<comment type="subcellular location">
    <subcellularLocation>
        <location evidence="1">Cell envelope</location>
    </subcellularLocation>
</comment>
<feature type="domain" description="Multidrug resistance protein MdtA-like alpha-helical hairpin" evidence="5">
    <location>
        <begin position="106"/>
        <end position="175"/>
    </location>
</feature>
<feature type="signal peptide" evidence="4">
    <location>
        <begin position="1"/>
        <end position="22"/>
    </location>
</feature>
<evidence type="ECO:0000259" key="8">
    <source>
        <dbReference type="Pfam" id="PF25967"/>
    </source>
</evidence>
<evidence type="ECO:0000256" key="4">
    <source>
        <dbReference type="SAM" id="SignalP"/>
    </source>
</evidence>
<dbReference type="PANTHER" id="PTHR30158:SF3">
    <property type="entry name" value="MULTIDRUG EFFLUX PUMP SUBUNIT ACRA-RELATED"/>
    <property type="match status" value="1"/>
</dbReference>
<evidence type="ECO:0000256" key="3">
    <source>
        <dbReference type="SAM" id="Coils"/>
    </source>
</evidence>
<dbReference type="Pfam" id="PF25967">
    <property type="entry name" value="RND-MFP_C"/>
    <property type="match status" value="1"/>
</dbReference>
<accession>A0ABT7XKD3</accession>
<dbReference type="PANTHER" id="PTHR30158">
    <property type="entry name" value="ACRA/E-RELATED COMPONENT OF DRUG EFFLUX TRANSPORTER"/>
    <property type="match status" value="1"/>
</dbReference>
<dbReference type="Pfam" id="PF25944">
    <property type="entry name" value="Beta-barrel_RND"/>
    <property type="match status" value="1"/>
</dbReference>
<comment type="similarity">
    <text evidence="2">Belongs to the membrane fusion protein (MFP) (TC 8.A.1) family.</text>
</comment>
<proteinExistence type="inferred from homology"/>
<dbReference type="SUPFAM" id="SSF111369">
    <property type="entry name" value="HlyD-like secretion proteins"/>
    <property type="match status" value="1"/>
</dbReference>
<dbReference type="InterPro" id="IPR058626">
    <property type="entry name" value="MdtA-like_b-barrel"/>
</dbReference>
<dbReference type="Gene3D" id="2.40.30.170">
    <property type="match status" value="1"/>
</dbReference>
<feature type="chain" id="PRO_5045290058" evidence="4">
    <location>
        <begin position="23"/>
        <end position="401"/>
    </location>
</feature>
<dbReference type="Gene3D" id="1.10.287.470">
    <property type="entry name" value="Helix hairpin bin"/>
    <property type="match status" value="1"/>
</dbReference>
<sequence length="401" mass="41665">MQSGTRRALFAVGLIAGSIALAGCGKSVAANAPAATGPVEVGVVTIQPQRVALTSELAGRTAPYMVSEVRPQVGGLIQKRLFKEGGDIKAGQVLYQIDPASYQAAYDSAKAALDKARANLGSIKLKADRYKELVSINAVSKQDFDDVSASLKQAEADVASAKAAVDNARINLDYTRITAPISGRIGRSSVTPGALVTANQTVALSTVQQLDPIYVDVTQASAQVLKLKRELAEGQLQNDGENGAKVKLTLEDGSSYPLEGRLELSEVTVDQGTGSITLRAVFPNPKHELLPGMYVRAQLVEGVKNEAILAPQQGVTRDNKGGATAMVVSKNGKAELRQLTTSRAIGASWLVTSGLNAGDQLIVEGLQKIKPGAPVKPVAATNLTAVQATPVKPAASAPVAG</sequence>
<dbReference type="InterPro" id="IPR006143">
    <property type="entry name" value="RND_pump_MFP"/>
</dbReference>
<dbReference type="Gene3D" id="2.40.420.20">
    <property type="match status" value="1"/>
</dbReference>
<keyword evidence="10" id="KW-1185">Reference proteome</keyword>
<dbReference type="Gene3D" id="2.40.50.100">
    <property type="match status" value="1"/>
</dbReference>
<dbReference type="PROSITE" id="PS51257">
    <property type="entry name" value="PROKAR_LIPOPROTEIN"/>
    <property type="match status" value="1"/>
</dbReference>
<dbReference type="InterPro" id="IPR058625">
    <property type="entry name" value="MdtA-like_BSH"/>
</dbReference>
<gene>
    <name evidence="9" type="ORF">QU481_04995</name>
</gene>
<organism evidence="9 10">
    <name type="scientific">Crenobacter oryzisoli</name>
    <dbReference type="NCBI Taxonomy" id="3056844"/>
    <lineage>
        <taxon>Bacteria</taxon>
        <taxon>Pseudomonadati</taxon>
        <taxon>Pseudomonadota</taxon>
        <taxon>Betaproteobacteria</taxon>
        <taxon>Neisseriales</taxon>
        <taxon>Neisseriaceae</taxon>
        <taxon>Crenobacter</taxon>
    </lineage>
</organism>
<keyword evidence="3" id="KW-0175">Coiled coil</keyword>
<dbReference type="Pfam" id="PF25917">
    <property type="entry name" value="BSH_RND"/>
    <property type="match status" value="1"/>
</dbReference>
<evidence type="ECO:0000256" key="1">
    <source>
        <dbReference type="ARBA" id="ARBA00004196"/>
    </source>
</evidence>
<evidence type="ECO:0000313" key="10">
    <source>
        <dbReference type="Proteomes" id="UP001168540"/>
    </source>
</evidence>
<evidence type="ECO:0000313" key="9">
    <source>
        <dbReference type="EMBL" id="MDN0074246.1"/>
    </source>
</evidence>
<dbReference type="NCBIfam" id="TIGR01730">
    <property type="entry name" value="RND_mfp"/>
    <property type="match status" value="1"/>
</dbReference>
<evidence type="ECO:0000259" key="6">
    <source>
        <dbReference type="Pfam" id="PF25917"/>
    </source>
</evidence>
<dbReference type="InterPro" id="IPR058627">
    <property type="entry name" value="MdtA-like_C"/>
</dbReference>
<dbReference type="EMBL" id="JAUEDK010000006">
    <property type="protein sequence ID" value="MDN0074246.1"/>
    <property type="molecule type" value="Genomic_DNA"/>
</dbReference>
<dbReference type="Proteomes" id="UP001168540">
    <property type="component" value="Unassembled WGS sequence"/>
</dbReference>
<evidence type="ECO:0000259" key="7">
    <source>
        <dbReference type="Pfam" id="PF25944"/>
    </source>
</evidence>
<feature type="domain" description="Multidrug resistance protein MdtA-like beta-barrel" evidence="7">
    <location>
        <begin position="212"/>
        <end position="302"/>
    </location>
</feature>
<reference evidence="9" key="1">
    <citation type="submission" date="2023-06" db="EMBL/GenBank/DDBJ databases">
        <authorList>
            <person name="Zhang S."/>
        </authorList>
    </citation>
    <scope>NUCLEOTIDE SEQUENCE</scope>
    <source>
        <strain evidence="9">SG2303</strain>
    </source>
</reference>
<feature type="domain" description="Multidrug resistance protein MdtA-like C-terminal permuted SH3" evidence="8">
    <location>
        <begin position="307"/>
        <end position="368"/>
    </location>
</feature>